<dbReference type="EMBL" id="KE345837">
    <property type="protein sequence ID" value="EXC18483.1"/>
    <property type="molecule type" value="Genomic_DNA"/>
</dbReference>
<gene>
    <name evidence="2" type="ORF">L484_018664</name>
</gene>
<dbReference type="eggNOG" id="KOG1260">
    <property type="taxonomic scope" value="Eukaryota"/>
</dbReference>
<keyword evidence="3" id="KW-1185">Reference proteome</keyword>
<proteinExistence type="predicted"/>
<organism evidence="2 3">
    <name type="scientific">Morus notabilis</name>
    <dbReference type="NCBI Taxonomy" id="981085"/>
    <lineage>
        <taxon>Eukaryota</taxon>
        <taxon>Viridiplantae</taxon>
        <taxon>Streptophyta</taxon>
        <taxon>Embryophyta</taxon>
        <taxon>Tracheophyta</taxon>
        <taxon>Spermatophyta</taxon>
        <taxon>Magnoliopsida</taxon>
        <taxon>eudicotyledons</taxon>
        <taxon>Gunneridae</taxon>
        <taxon>Pentapetalae</taxon>
        <taxon>rosids</taxon>
        <taxon>fabids</taxon>
        <taxon>Rosales</taxon>
        <taxon>Moraceae</taxon>
        <taxon>Moreae</taxon>
        <taxon>Morus</taxon>
    </lineage>
</organism>
<accession>W9RZ32</accession>
<dbReference type="OrthoDB" id="1923844at2759"/>
<dbReference type="InterPro" id="IPR015813">
    <property type="entry name" value="Pyrv/PenolPyrv_kinase-like_dom"/>
</dbReference>
<dbReference type="CDD" id="cd00377">
    <property type="entry name" value="ICL_PEPM"/>
    <property type="match status" value="1"/>
</dbReference>
<reference evidence="3" key="1">
    <citation type="submission" date="2013-01" db="EMBL/GenBank/DDBJ databases">
        <title>Draft Genome Sequence of a Mulberry Tree, Morus notabilis C.K. Schneid.</title>
        <authorList>
            <person name="He N."/>
            <person name="Zhao S."/>
        </authorList>
    </citation>
    <scope>NUCLEOTIDE SEQUENCE</scope>
</reference>
<sequence length="298" mass="31946">MSVQPIVKRESPAKVLRRVLEAPGIHQGPVVYDGLSAMLVEKAGFPYCFTGGFHIAAARYGLPDTDIVSYGETVDQGRQVTEAVSIPVIGDADDGFGNAMMLKRSVRGFIKAGFGGVMIDDQVSVKAAGEGQQRKVVSKEEAVMRIKAAIDARSESGTDIVIVGRTDARLAVSFEEALWRMKAFADAGADVVFLDNLFSKDEMKAFCNAVPHVPKLVANMGEDGGKPFPDPEEMASFGYKLVAYPFSVLGASILAIQDALAAIKGGGVPGPGKVPSVEKLKEILGFHVFYEEEKRYIV</sequence>
<dbReference type="InterPro" id="IPR039556">
    <property type="entry name" value="ICL/PEPM"/>
</dbReference>
<dbReference type="GO" id="GO:0004451">
    <property type="term" value="F:isocitrate lyase activity"/>
    <property type="evidence" value="ECO:0007669"/>
    <property type="project" value="UniProtKB-EC"/>
</dbReference>
<dbReference type="Pfam" id="PF13714">
    <property type="entry name" value="PEP_mutase"/>
    <property type="match status" value="1"/>
</dbReference>
<protein>
    <submittedName>
        <fullName evidence="2">Uncharacterized protein</fullName>
    </submittedName>
</protein>
<dbReference type="KEGG" id="mnt:21401630"/>
<dbReference type="Gene3D" id="3.20.20.60">
    <property type="entry name" value="Phosphoenolpyruvate-binding domains"/>
    <property type="match status" value="1"/>
</dbReference>
<dbReference type="SUPFAM" id="SSF51621">
    <property type="entry name" value="Phosphoenolpyruvate/pyruvate domain"/>
    <property type="match status" value="1"/>
</dbReference>
<evidence type="ECO:0000256" key="1">
    <source>
        <dbReference type="ARBA" id="ARBA00023531"/>
    </source>
</evidence>
<name>W9RZ32_9ROSA</name>
<dbReference type="Proteomes" id="UP000030645">
    <property type="component" value="Unassembled WGS sequence"/>
</dbReference>
<comment type="catalytic activity">
    <reaction evidence="1">
        <text>D-threo-isocitrate = glyoxylate + succinate</text>
        <dbReference type="Rhea" id="RHEA:13245"/>
        <dbReference type="ChEBI" id="CHEBI:15562"/>
        <dbReference type="ChEBI" id="CHEBI:30031"/>
        <dbReference type="ChEBI" id="CHEBI:36655"/>
        <dbReference type="EC" id="4.1.3.1"/>
    </reaction>
</comment>
<evidence type="ECO:0000313" key="3">
    <source>
        <dbReference type="Proteomes" id="UP000030645"/>
    </source>
</evidence>
<dbReference type="AlphaFoldDB" id="W9RZ32"/>
<evidence type="ECO:0000313" key="2">
    <source>
        <dbReference type="EMBL" id="EXC18483.1"/>
    </source>
</evidence>
<dbReference type="STRING" id="981085.W9RZ32"/>
<dbReference type="PANTHER" id="PTHR42905">
    <property type="entry name" value="PHOSPHOENOLPYRUVATE CARBOXYLASE"/>
    <property type="match status" value="1"/>
</dbReference>
<dbReference type="InterPro" id="IPR040442">
    <property type="entry name" value="Pyrv_kinase-like_dom_sf"/>
</dbReference>
<dbReference type="PANTHER" id="PTHR42905:SF2">
    <property type="entry name" value="PHOSPHOENOLPYRUVATE CARBOXYLASE FAMILY PROTEIN"/>
    <property type="match status" value="1"/>
</dbReference>